<reference evidence="2 3" key="1">
    <citation type="journal article" date="2019" name="Int. J. Syst. Evol. Microbiol.">
        <title>The Global Catalogue of Microorganisms (GCM) 10K type strain sequencing project: providing services to taxonomists for standard genome sequencing and annotation.</title>
        <authorList>
            <consortium name="The Broad Institute Genomics Platform"/>
            <consortium name="The Broad Institute Genome Sequencing Center for Infectious Disease"/>
            <person name="Wu L."/>
            <person name="Ma J."/>
        </authorList>
    </citation>
    <scope>NUCLEOTIDE SEQUENCE [LARGE SCALE GENOMIC DNA]</scope>
    <source>
        <strain evidence="2 3">JCM 15481</strain>
    </source>
</reference>
<keyword evidence="1" id="KW-0812">Transmembrane</keyword>
<keyword evidence="3" id="KW-1185">Reference proteome</keyword>
<dbReference type="EMBL" id="BAAAPF010000022">
    <property type="protein sequence ID" value="GAA2114237.1"/>
    <property type="molecule type" value="Genomic_DNA"/>
</dbReference>
<evidence type="ECO:0000256" key="1">
    <source>
        <dbReference type="SAM" id="Phobius"/>
    </source>
</evidence>
<feature type="transmembrane region" description="Helical" evidence="1">
    <location>
        <begin position="56"/>
        <end position="76"/>
    </location>
</feature>
<sequence>MVVGVVSGCVRLALGLVLVAACFAVCVGGVFAVPGWRVWAGGCGLAGVGWLWGCGWWSFGCGVFLALGVAGLFWLLGRCLGLEFSRPASWSSWFLVSGLWLGVRLHGRVGGSLGRDGLYVFGRGWLVAPRWSGRVVSCC</sequence>
<accession>A0ABN2XMX6</accession>
<organism evidence="2 3">
    <name type="scientific">Streptomyces synnematoformans</name>
    <dbReference type="NCBI Taxonomy" id="415721"/>
    <lineage>
        <taxon>Bacteria</taxon>
        <taxon>Bacillati</taxon>
        <taxon>Actinomycetota</taxon>
        <taxon>Actinomycetes</taxon>
        <taxon>Kitasatosporales</taxon>
        <taxon>Streptomycetaceae</taxon>
        <taxon>Streptomyces</taxon>
    </lineage>
</organism>
<keyword evidence="1" id="KW-0472">Membrane</keyword>
<evidence type="ECO:0000313" key="2">
    <source>
        <dbReference type="EMBL" id="GAA2114237.1"/>
    </source>
</evidence>
<proteinExistence type="predicted"/>
<protein>
    <submittedName>
        <fullName evidence="2">Uncharacterized protein</fullName>
    </submittedName>
</protein>
<gene>
    <name evidence="2" type="ORF">GCM10009802_13470</name>
</gene>
<name>A0ABN2XMX6_9ACTN</name>
<dbReference type="Proteomes" id="UP001500443">
    <property type="component" value="Unassembled WGS sequence"/>
</dbReference>
<evidence type="ECO:0000313" key="3">
    <source>
        <dbReference type="Proteomes" id="UP001500443"/>
    </source>
</evidence>
<keyword evidence="1" id="KW-1133">Transmembrane helix</keyword>
<feature type="transmembrane region" description="Helical" evidence="1">
    <location>
        <begin position="12"/>
        <end position="36"/>
    </location>
</feature>
<comment type="caution">
    <text evidence="2">The sequence shown here is derived from an EMBL/GenBank/DDBJ whole genome shotgun (WGS) entry which is preliminary data.</text>
</comment>